<dbReference type="PANTHER" id="PTHR32089">
    <property type="entry name" value="METHYL-ACCEPTING CHEMOTAXIS PROTEIN MCPB"/>
    <property type="match status" value="1"/>
</dbReference>
<dbReference type="CDD" id="cd12912">
    <property type="entry name" value="PDC2_MCP_like"/>
    <property type="match status" value="1"/>
</dbReference>
<evidence type="ECO:0000256" key="7">
    <source>
        <dbReference type="ARBA" id="ARBA00023136"/>
    </source>
</evidence>
<evidence type="ECO:0000256" key="5">
    <source>
        <dbReference type="ARBA" id="ARBA00022692"/>
    </source>
</evidence>
<protein>
    <submittedName>
        <fullName evidence="14">Methyl-accepting chemotaxis protein</fullName>
    </submittedName>
</protein>
<keyword evidence="3" id="KW-0488">Methylation</keyword>
<evidence type="ECO:0000256" key="6">
    <source>
        <dbReference type="ARBA" id="ARBA00022989"/>
    </source>
</evidence>
<gene>
    <name evidence="14" type="ORF">ACFP85_15420</name>
</gene>
<keyword evidence="7 11" id="KW-0472">Membrane</keyword>
<dbReference type="Gene3D" id="3.30.450.20">
    <property type="entry name" value="PAS domain"/>
    <property type="match status" value="1"/>
</dbReference>
<dbReference type="InterPro" id="IPR004089">
    <property type="entry name" value="MCPsignal_dom"/>
</dbReference>
<evidence type="ECO:0000313" key="14">
    <source>
        <dbReference type="EMBL" id="MFC6441542.1"/>
    </source>
</evidence>
<evidence type="ECO:0000256" key="11">
    <source>
        <dbReference type="SAM" id="Phobius"/>
    </source>
</evidence>
<dbReference type="InterPro" id="IPR004090">
    <property type="entry name" value="Chemotax_Me-accpt_rcpt"/>
</dbReference>
<reference evidence="15" key="1">
    <citation type="journal article" date="2019" name="Int. J. Syst. Evol. Microbiol.">
        <title>The Global Catalogue of Microorganisms (GCM) 10K type strain sequencing project: providing services to taxonomists for standard genome sequencing and annotation.</title>
        <authorList>
            <consortium name="The Broad Institute Genomics Platform"/>
            <consortium name="The Broad Institute Genome Sequencing Center for Infectious Disease"/>
            <person name="Wu L."/>
            <person name="Ma J."/>
        </authorList>
    </citation>
    <scope>NUCLEOTIDE SEQUENCE [LARGE SCALE GENOMIC DNA]</scope>
    <source>
        <strain evidence="15">CGMCC 1.16031</strain>
    </source>
</reference>
<feature type="transmembrane region" description="Helical" evidence="11">
    <location>
        <begin position="287"/>
        <end position="308"/>
    </location>
</feature>
<dbReference type="Pfam" id="PF00015">
    <property type="entry name" value="MCPsignal"/>
    <property type="match status" value="1"/>
</dbReference>
<keyword evidence="6 11" id="KW-1133">Transmembrane helix</keyword>
<organism evidence="14 15">
    <name type="scientific">Pseudobowmanella zhangzhouensis</name>
    <dbReference type="NCBI Taxonomy" id="1537679"/>
    <lineage>
        <taxon>Bacteria</taxon>
        <taxon>Pseudomonadati</taxon>
        <taxon>Pseudomonadota</taxon>
        <taxon>Gammaproteobacteria</taxon>
        <taxon>Alteromonadales</taxon>
        <taxon>Alteromonadaceae</taxon>
    </lineage>
</organism>
<keyword evidence="2" id="KW-1003">Cell membrane</keyword>
<dbReference type="SMART" id="SM00283">
    <property type="entry name" value="MA"/>
    <property type="match status" value="1"/>
</dbReference>
<dbReference type="PROSITE" id="PS50111">
    <property type="entry name" value="CHEMOTAXIS_TRANSDUC_2"/>
    <property type="match status" value="1"/>
</dbReference>
<evidence type="ECO:0000313" key="15">
    <source>
        <dbReference type="Proteomes" id="UP001596364"/>
    </source>
</evidence>
<evidence type="ECO:0000256" key="2">
    <source>
        <dbReference type="ARBA" id="ARBA00022475"/>
    </source>
</evidence>
<accession>A0ABW1XQT4</accession>
<keyword evidence="15" id="KW-1185">Reference proteome</keyword>
<feature type="domain" description="Methyl-accepting transducer" evidence="12">
    <location>
        <begin position="365"/>
        <end position="601"/>
    </location>
</feature>
<dbReference type="PROSITE" id="PS50885">
    <property type="entry name" value="HAMP"/>
    <property type="match status" value="1"/>
</dbReference>
<evidence type="ECO:0000256" key="8">
    <source>
        <dbReference type="ARBA" id="ARBA00023224"/>
    </source>
</evidence>
<name>A0ABW1XQT4_9ALTE</name>
<feature type="domain" description="HAMP" evidence="13">
    <location>
        <begin position="306"/>
        <end position="360"/>
    </location>
</feature>
<dbReference type="Pfam" id="PF17201">
    <property type="entry name" value="Cache_3-Cache_2"/>
    <property type="match status" value="1"/>
</dbReference>
<dbReference type="SUPFAM" id="SSF58104">
    <property type="entry name" value="Methyl-accepting chemotaxis protein (MCP) signaling domain"/>
    <property type="match status" value="1"/>
</dbReference>
<keyword evidence="4" id="KW-0145">Chemotaxis</keyword>
<dbReference type="Proteomes" id="UP001596364">
    <property type="component" value="Unassembled WGS sequence"/>
</dbReference>
<dbReference type="PANTHER" id="PTHR32089:SF39">
    <property type="entry name" value="METHYL-ACCEPTING CHEMOTAXIS PROTEIN HLYB"/>
    <property type="match status" value="1"/>
</dbReference>
<evidence type="ECO:0000259" key="12">
    <source>
        <dbReference type="PROSITE" id="PS50111"/>
    </source>
</evidence>
<proteinExistence type="inferred from homology"/>
<comment type="caution">
    <text evidence="14">The sequence shown here is derived from an EMBL/GenBank/DDBJ whole genome shotgun (WGS) entry which is preliminary data.</text>
</comment>
<dbReference type="PRINTS" id="PR00260">
    <property type="entry name" value="CHEMTRNSDUCR"/>
</dbReference>
<sequence>MKNLSIKQKIAFSLIASVLIAAALVASINLLRVSSSVEQRVLEKELPNVVQRIAVEIDKEISQMQTIARQIATDPMILDWNQRGQSVEGERLLVAKLKQIATQNGLSAASFADRQSAKYWNQDGFLRTLQDDNRDGWFYAYKRSGLADMVSTYRYPDGKTDLFVNYQQVSGRGLSGTAKSFESVITFLQSFTLEQSGFVFLADSQGVIQIHNDTNLLGTATLASQFGNAAASALLQQSTFAVSEASLDGQDWIVAASYIPSMQWYVVAQVPRSEVFSGVSRMVWESVIWTLLATAVTALLGWYLAGTLTRPLHRQARMFKRLGMGEADLNYRLPEEGEREVVAMARGYNAFAAKLQQVFDSISAEAAQLRGLATELRRQAEQSMHSSHETDTNTTHMSAAMAQINAAVSEIASNASHATNTAREVEDNRAQIAGVVARSRQDIHGLSNKIDDVAQVIETLNNNTQTIAGVLEVIQSISDQTNLLALNAAIEAARAGEQGRGFSVVADEVRSLAGKTAESTKEIQQIIEQLRQSAGSVTDEINQIVLGSRQTSESIQQAEEILASNKQRFAEILDITNQIAVATEQQSVSIREINQNMHKISEHSGQNMHTISDMAKHTLQMTELAAKVDSQLDQFRR</sequence>
<keyword evidence="5 11" id="KW-0812">Transmembrane</keyword>
<evidence type="ECO:0000256" key="4">
    <source>
        <dbReference type="ARBA" id="ARBA00022500"/>
    </source>
</evidence>
<dbReference type="Gene3D" id="1.10.287.950">
    <property type="entry name" value="Methyl-accepting chemotaxis protein"/>
    <property type="match status" value="1"/>
</dbReference>
<evidence type="ECO:0000259" key="13">
    <source>
        <dbReference type="PROSITE" id="PS50885"/>
    </source>
</evidence>
<dbReference type="RefSeq" id="WP_377148791.1">
    <property type="nucleotide sequence ID" value="NZ_JBHSUS010000001.1"/>
</dbReference>
<dbReference type="Pfam" id="PF00672">
    <property type="entry name" value="HAMP"/>
    <property type="match status" value="1"/>
</dbReference>
<comment type="similarity">
    <text evidence="9">Belongs to the methyl-accepting chemotaxis (MCP) protein family.</text>
</comment>
<evidence type="ECO:0000256" key="1">
    <source>
        <dbReference type="ARBA" id="ARBA00004651"/>
    </source>
</evidence>
<keyword evidence="8 10" id="KW-0807">Transducer</keyword>
<evidence type="ECO:0000256" key="9">
    <source>
        <dbReference type="ARBA" id="ARBA00029447"/>
    </source>
</evidence>
<evidence type="ECO:0000256" key="3">
    <source>
        <dbReference type="ARBA" id="ARBA00022481"/>
    </source>
</evidence>
<dbReference type="CDD" id="cd06225">
    <property type="entry name" value="HAMP"/>
    <property type="match status" value="1"/>
</dbReference>
<dbReference type="InterPro" id="IPR033462">
    <property type="entry name" value="Cache_3-Cache_2"/>
</dbReference>
<evidence type="ECO:0000256" key="10">
    <source>
        <dbReference type="PROSITE-ProRule" id="PRU00284"/>
    </source>
</evidence>
<comment type="subcellular location">
    <subcellularLocation>
        <location evidence="1">Cell membrane</location>
        <topology evidence="1">Multi-pass membrane protein</topology>
    </subcellularLocation>
</comment>
<dbReference type="SMART" id="SM00304">
    <property type="entry name" value="HAMP"/>
    <property type="match status" value="1"/>
</dbReference>
<dbReference type="EMBL" id="JBHSUS010000001">
    <property type="protein sequence ID" value="MFC6441542.1"/>
    <property type="molecule type" value="Genomic_DNA"/>
</dbReference>
<dbReference type="InterPro" id="IPR003660">
    <property type="entry name" value="HAMP_dom"/>
</dbReference>